<dbReference type="EMBL" id="SKBM01000054">
    <property type="protein sequence ID" value="TCZ51774.1"/>
    <property type="molecule type" value="Genomic_DNA"/>
</dbReference>
<organism evidence="2 3">
    <name type="scientific">Roseicella aquatilis</name>
    <dbReference type="NCBI Taxonomy" id="2527868"/>
    <lineage>
        <taxon>Bacteria</taxon>
        <taxon>Pseudomonadati</taxon>
        <taxon>Pseudomonadota</taxon>
        <taxon>Alphaproteobacteria</taxon>
        <taxon>Acetobacterales</taxon>
        <taxon>Roseomonadaceae</taxon>
        <taxon>Roseicella</taxon>
    </lineage>
</organism>
<dbReference type="PANTHER" id="PTHR13696">
    <property type="entry name" value="P-LOOP CONTAINING NUCLEOSIDE TRIPHOSPHATE HYDROLASE"/>
    <property type="match status" value="1"/>
</dbReference>
<protein>
    <submittedName>
        <fullName evidence="2">ParA family protein</fullName>
    </submittedName>
</protein>
<evidence type="ECO:0000313" key="3">
    <source>
        <dbReference type="Proteomes" id="UP000295023"/>
    </source>
</evidence>
<dbReference type="PANTHER" id="PTHR13696:SF96">
    <property type="entry name" value="COBQ_COBB_MIND_PARA NUCLEOTIDE BINDING DOMAIN-CONTAINING PROTEIN"/>
    <property type="match status" value="1"/>
</dbReference>
<dbReference type="AlphaFoldDB" id="A0A4R4D5B1"/>
<reference evidence="2 3" key="1">
    <citation type="submission" date="2019-03" db="EMBL/GenBank/DDBJ databases">
        <title>Paracraurococcus aquatilis NE82 genome sequence.</title>
        <authorList>
            <person name="Zhao Y."/>
            <person name="Du Z."/>
        </authorList>
    </citation>
    <scope>NUCLEOTIDE SEQUENCE [LARGE SCALE GENOMIC DNA]</scope>
    <source>
        <strain evidence="2 3">NE82</strain>
    </source>
</reference>
<dbReference type="Gene3D" id="3.40.50.300">
    <property type="entry name" value="P-loop containing nucleotide triphosphate hydrolases"/>
    <property type="match status" value="1"/>
</dbReference>
<gene>
    <name evidence="2" type="ORF">EXY23_26755</name>
</gene>
<dbReference type="Proteomes" id="UP000295023">
    <property type="component" value="Unassembled WGS sequence"/>
</dbReference>
<comment type="caution">
    <text evidence="2">The sequence shown here is derived from an EMBL/GenBank/DDBJ whole genome shotgun (WGS) entry which is preliminary data.</text>
</comment>
<keyword evidence="3" id="KW-1185">Reference proteome</keyword>
<dbReference type="InterPro" id="IPR002586">
    <property type="entry name" value="CobQ/CobB/MinD/ParA_Nub-bd_dom"/>
</dbReference>
<dbReference type="SUPFAM" id="SSF52540">
    <property type="entry name" value="P-loop containing nucleoside triphosphate hydrolases"/>
    <property type="match status" value="1"/>
</dbReference>
<sequence>MPSTAPSFVLKPFPGPARHIGCARLHDCTHKGGGVLSCCQGTPEPPRPAGNGVVLVVSCASQKGGVAKSSLARLLAREFADRGRRVLLTDLDLLQATSLEWARRRAESGLLPEVPVERCESVKHAMKLARQAGADCLVLDARGFADAQTLELARAADALLIPSGLAVDDLLPAVRLAHELTRAGVPRTRIGLALCRVGDAEGEISEAARYIAGAGYHCLSTAWPERAGYRRAHDEGRVATEARHPSLRAKARAFAADALAFIAAQADLEKEMKHARHRT</sequence>
<evidence type="ECO:0000313" key="2">
    <source>
        <dbReference type="EMBL" id="TCZ51774.1"/>
    </source>
</evidence>
<dbReference type="Pfam" id="PF01656">
    <property type="entry name" value="CbiA"/>
    <property type="match status" value="1"/>
</dbReference>
<dbReference type="InterPro" id="IPR027417">
    <property type="entry name" value="P-loop_NTPase"/>
</dbReference>
<accession>A0A4R4D5B1</accession>
<dbReference type="CDD" id="cd02042">
    <property type="entry name" value="ParAB_family"/>
    <property type="match status" value="1"/>
</dbReference>
<proteinExistence type="predicted"/>
<feature type="domain" description="CobQ/CobB/MinD/ParA nucleotide binding" evidence="1">
    <location>
        <begin position="59"/>
        <end position="181"/>
    </location>
</feature>
<evidence type="ECO:0000259" key="1">
    <source>
        <dbReference type="Pfam" id="PF01656"/>
    </source>
</evidence>
<dbReference type="InterPro" id="IPR050678">
    <property type="entry name" value="DNA_Partitioning_ATPase"/>
</dbReference>
<name>A0A4R4D5B1_9PROT</name>
<dbReference type="OrthoDB" id="9804460at2"/>